<feature type="compositionally biased region" description="Pro residues" evidence="1">
    <location>
        <begin position="395"/>
        <end position="410"/>
    </location>
</feature>
<dbReference type="KEGG" id="tbi:Tbis_1978"/>
<organism evidence="3 4">
    <name type="scientific">Thermobispora bispora (strain ATCC 19993 / DSM 43833 / CBS 139.67 / JCM 10125 / KCTC 9307 / NBRC 14880 / R51)</name>
    <dbReference type="NCBI Taxonomy" id="469371"/>
    <lineage>
        <taxon>Bacteria</taxon>
        <taxon>Bacillati</taxon>
        <taxon>Actinomycetota</taxon>
        <taxon>Actinomycetes</taxon>
        <taxon>Streptosporangiales</taxon>
        <taxon>Streptosporangiaceae</taxon>
        <taxon>Thermobispora</taxon>
    </lineage>
</organism>
<accession>D6Y1T4</accession>
<sequence length="492" mass="50437">MIGGLIAAGICALVSFSIDILNGDPVHFAIALGLAVAPVPLLLALVLALDRLEPEPRAQLIFAFAWGAGVAVLFAGLLNTFNLILVTRHIGDAEDARALVATFGAPPVEETLKGLVLLGLLRFRRQELDGPTDGIMYASMVGLGFAMSENVGYYLAQLTHGQPEALAATVAVRGILSPLAHPLFTSLIGMSVAYAALHRGARGYAAIAAGWAGAMVLHGVWNGFASSFGLGGLAIAYVLLMILLVIEIIVIFADRRRMVGLLQYYLPPYERIGVIGQADIAMLSSLQRRRDARAWARLHGGRAAARAMSDFQVAATELGLLHARAARGAIDEASFHAQQRSLIEAMAHARAALPAPGRSGGMWGGSGPAFGVPSGSPPGRPPHPGASGGGFAPPAGGPPGPAPGGPPYPGHAPGAASGWSAGAPPGHGPGQPPNPHRPQPGSPHQPPAQWNPPGPPPGNPPGDPGGWRNPGGSPGVPPQGRYGGPGWTPPGR</sequence>
<name>D6Y1T4_THEBD</name>
<dbReference type="InterPro" id="IPR026898">
    <property type="entry name" value="PrsW"/>
</dbReference>
<evidence type="ECO:0000256" key="1">
    <source>
        <dbReference type="SAM" id="MobiDB-lite"/>
    </source>
</evidence>
<evidence type="ECO:0000313" key="3">
    <source>
        <dbReference type="EMBL" id="ADG88690.1"/>
    </source>
</evidence>
<feature type="compositionally biased region" description="Gly residues" evidence="1">
    <location>
        <begin position="464"/>
        <end position="474"/>
    </location>
</feature>
<gene>
    <name evidence="3" type="ordered locus">Tbis_1978</name>
</gene>
<feature type="transmembrane region" description="Helical" evidence="2">
    <location>
        <begin position="61"/>
        <end position="86"/>
    </location>
</feature>
<feature type="transmembrane region" description="Helical" evidence="2">
    <location>
        <begin position="135"/>
        <end position="155"/>
    </location>
</feature>
<keyword evidence="2" id="KW-1133">Transmembrane helix</keyword>
<dbReference type="GO" id="GO:0008233">
    <property type="term" value="F:peptidase activity"/>
    <property type="evidence" value="ECO:0007669"/>
    <property type="project" value="InterPro"/>
</dbReference>
<keyword evidence="2" id="KW-0472">Membrane</keyword>
<dbReference type="AlphaFoldDB" id="D6Y1T4"/>
<feature type="region of interest" description="Disordered" evidence="1">
    <location>
        <begin position="357"/>
        <end position="492"/>
    </location>
</feature>
<dbReference type="PANTHER" id="PTHR36844">
    <property type="entry name" value="PROTEASE PRSW"/>
    <property type="match status" value="1"/>
</dbReference>
<dbReference type="Pfam" id="PF13367">
    <property type="entry name" value="PrsW-protease"/>
    <property type="match status" value="1"/>
</dbReference>
<dbReference type="Proteomes" id="UP000006640">
    <property type="component" value="Chromosome"/>
</dbReference>
<feature type="transmembrane region" description="Helical" evidence="2">
    <location>
        <begin position="175"/>
        <end position="197"/>
    </location>
</feature>
<protein>
    <submittedName>
        <fullName evidence="3">Membrane protein-like protein</fullName>
    </submittedName>
</protein>
<feature type="compositionally biased region" description="Pro residues" evidence="1">
    <location>
        <begin position="426"/>
        <end position="463"/>
    </location>
</feature>
<feature type="compositionally biased region" description="Low complexity" evidence="1">
    <location>
        <begin position="411"/>
        <end position="424"/>
    </location>
</feature>
<feature type="transmembrane region" description="Helical" evidence="2">
    <location>
        <begin position="230"/>
        <end position="253"/>
    </location>
</feature>
<feature type="transmembrane region" description="Helical" evidence="2">
    <location>
        <begin position="204"/>
        <end position="224"/>
    </location>
</feature>
<evidence type="ECO:0000256" key="2">
    <source>
        <dbReference type="SAM" id="Phobius"/>
    </source>
</evidence>
<feature type="compositionally biased region" description="Pro residues" evidence="1">
    <location>
        <begin position="375"/>
        <end position="384"/>
    </location>
</feature>
<reference evidence="3 4" key="1">
    <citation type="submission" date="2010-01" db="EMBL/GenBank/DDBJ databases">
        <title>The complete genome of Thermobispora bispora DSM 43833.</title>
        <authorList>
            <consortium name="US DOE Joint Genome Institute (JGI-PGF)"/>
            <person name="Lucas S."/>
            <person name="Copeland A."/>
            <person name="Lapidus A."/>
            <person name="Glavina del Rio T."/>
            <person name="Dalin E."/>
            <person name="Tice H."/>
            <person name="Bruce D."/>
            <person name="Goodwin L."/>
            <person name="Pitluck S."/>
            <person name="Kyrpides N."/>
            <person name="Mavromatis K."/>
            <person name="Ivanova N."/>
            <person name="Mikhailova N."/>
            <person name="Chertkov O."/>
            <person name="Brettin T."/>
            <person name="Detter J.C."/>
            <person name="Han C."/>
            <person name="Larimer F."/>
            <person name="Land M."/>
            <person name="Hauser L."/>
            <person name="Markowitz V."/>
            <person name="Cheng J.-F."/>
            <person name="Hugenholtz P."/>
            <person name="Woyke T."/>
            <person name="Wu D."/>
            <person name="Jando M."/>
            <person name="Schneider S."/>
            <person name="Klenk H.-P."/>
            <person name="Eisen J.A."/>
        </authorList>
    </citation>
    <scope>NUCLEOTIDE SEQUENCE [LARGE SCALE GENOMIC DNA]</scope>
    <source>
        <strain evidence="4">ATCC 19993 / DSM 43833 / CBS 139.67 / JCM 10125 / KCTC 9307 / NBRC 14880 / R51</strain>
    </source>
</reference>
<evidence type="ECO:0000313" key="4">
    <source>
        <dbReference type="Proteomes" id="UP000006640"/>
    </source>
</evidence>
<feature type="transmembrane region" description="Helical" evidence="2">
    <location>
        <begin position="27"/>
        <end position="49"/>
    </location>
</feature>
<dbReference type="HOGENOM" id="CLU_029195_1_1_11"/>
<dbReference type="RefSeq" id="WP_013132223.1">
    <property type="nucleotide sequence ID" value="NC_014165.1"/>
</dbReference>
<dbReference type="STRING" id="469371.Tbis_1978"/>
<keyword evidence="2" id="KW-0812">Transmembrane</keyword>
<dbReference type="eggNOG" id="COG2339">
    <property type="taxonomic scope" value="Bacteria"/>
</dbReference>
<feature type="transmembrane region" description="Helical" evidence="2">
    <location>
        <begin position="98"/>
        <end position="123"/>
    </location>
</feature>
<dbReference type="PANTHER" id="PTHR36844:SF1">
    <property type="entry name" value="PROTEASE PRSW"/>
    <property type="match status" value="1"/>
</dbReference>
<feature type="compositionally biased region" description="Gly residues" evidence="1">
    <location>
        <begin position="358"/>
        <end position="368"/>
    </location>
</feature>
<dbReference type="EMBL" id="CP001874">
    <property type="protein sequence ID" value="ADG88690.1"/>
    <property type="molecule type" value="Genomic_DNA"/>
</dbReference>
<proteinExistence type="predicted"/>
<keyword evidence="4" id="KW-1185">Reference proteome</keyword>